<evidence type="ECO:0000313" key="3">
    <source>
        <dbReference type="Proteomes" id="UP000023152"/>
    </source>
</evidence>
<feature type="compositionally biased region" description="Polar residues" evidence="1">
    <location>
        <begin position="165"/>
        <end position="181"/>
    </location>
</feature>
<dbReference type="Proteomes" id="UP000023152">
    <property type="component" value="Unassembled WGS sequence"/>
</dbReference>
<feature type="compositionally biased region" description="Low complexity" evidence="1">
    <location>
        <begin position="185"/>
        <end position="199"/>
    </location>
</feature>
<proteinExistence type="predicted"/>
<dbReference type="EMBL" id="ASPP01008003">
    <property type="protein sequence ID" value="ETO26225.1"/>
    <property type="molecule type" value="Genomic_DNA"/>
</dbReference>
<dbReference type="AlphaFoldDB" id="X6NIR9"/>
<protein>
    <submittedName>
        <fullName evidence="2">Uncharacterized protein</fullName>
    </submittedName>
</protein>
<comment type="caution">
    <text evidence="2">The sequence shown here is derived from an EMBL/GenBank/DDBJ whole genome shotgun (WGS) entry which is preliminary data.</text>
</comment>
<feature type="compositionally biased region" description="Basic residues" evidence="1">
    <location>
        <begin position="200"/>
        <end position="223"/>
    </location>
</feature>
<gene>
    <name evidence="2" type="ORF">RFI_10910</name>
</gene>
<evidence type="ECO:0000256" key="1">
    <source>
        <dbReference type="SAM" id="MobiDB-lite"/>
    </source>
</evidence>
<keyword evidence="3" id="KW-1185">Reference proteome</keyword>
<reference evidence="2 3" key="1">
    <citation type="journal article" date="2013" name="Curr. Biol.">
        <title>The Genome of the Foraminiferan Reticulomyxa filosa.</title>
        <authorList>
            <person name="Glockner G."/>
            <person name="Hulsmann N."/>
            <person name="Schleicher M."/>
            <person name="Noegel A.A."/>
            <person name="Eichinger L."/>
            <person name="Gallinger C."/>
            <person name="Pawlowski J."/>
            <person name="Sierra R."/>
            <person name="Euteneuer U."/>
            <person name="Pillet L."/>
            <person name="Moustafa A."/>
            <person name="Platzer M."/>
            <person name="Groth M."/>
            <person name="Szafranski K."/>
            <person name="Schliwa M."/>
        </authorList>
    </citation>
    <scope>NUCLEOTIDE SEQUENCE [LARGE SCALE GENOMIC DNA]</scope>
</reference>
<feature type="non-terminal residue" evidence="2">
    <location>
        <position position="276"/>
    </location>
</feature>
<feature type="region of interest" description="Disordered" evidence="1">
    <location>
        <begin position="133"/>
        <end position="230"/>
    </location>
</feature>
<sequence>MCAVSFVLGLLAYAKRKRERRKEALIHFFCKKKVSINEYKKNTELFCDIKFVKNIFVRWLSSSSEVLSHVTSRTLAVLFSHAYLNNDQILDLAELLLGVHEKENNYPMENVALMNRVSRSGVLIYGSAALSQSSGSESVKDSDEECSSLSELSTGEPRQPLAKAANNSTLFQVTKTTANKDNSTKNIQMDNNNNNGNANNKRRNSKKIKIDKRKKTKNSHKRISSGSTKEAEVGVTVAMTIIGHFKNADKHRNNLSIDRLIKAMELNQVIMKMTTL</sequence>
<accession>X6NIR9</accession>
<organism evidence="2 3">
    <name type="scientific">Reticulomyxa filosa</name>
    <dbReference type="NCBI Taxonomy" id="46433"/>
    <lineage>
        <taxon>Eukaryota</taxon>
        <taxon>Sar</taxon>
        <taxon>Rhizaria</taxon>
        <taxon>Retaria</taxon>
        <taxon>Foraminifera</taxon>
        <taxon>Monothalamids</taxon>
        <taxon>Reticulomyxidae</taxon>
        <taxon>Reticulomyxa</taxon>
    </lineage>
</organism>
<name>X6NIR9_RETFI</name>
<evidence type="ECO:0000313" key="2">
    <source>
        <dbReference type="EMBL" id="ETO26225.1"/>
    </source>
</evidence>